<evidence type="ECO:0000256" key="4">
    <source>
        <dbReference type="ARBA" id="ARBA00022795"/>
    </source>
</evidence>
<keyword evidence="6" id="KW-0966">Cell projection</keyword>
<dbReference type="Pfam" id="PF02561">
    <property type="entry name" value="FliS"/>
    <property type="match status" value="1"/>
</dbReference>
<evidence type="ECO:0000256" key="5">
    <source>
        <dbReference type="ARBA" id="ARBA00023186"/>
    </source>
</evidence>
<keyword evidence="5" id="KW-0143">Chaperone</keyword>
<keyword evidence="7" id="KW-1185">Reference proteome</keyword>
<dbReference type="GO" id="GO:0071973">
    <property type="term" value="P:bacterial-type flagellum-dependent cell motility"/>
    <property type="evidence" value="ECO:0007669"/>
    <property type="project" value="TreeGrafter"/>
</dbReference>
<keyword evidence="3" id="KW-0963">Cytoplasm</keyword>
<comment type="similarity">
    <text evidence="2">Belongs to the FliS family.</text>
</comment>
<dbReference type="InterPro" id="IPR003713">
    <property type="entry name" value="FliS"/>
</dbReference>
<gene>
    <name evidence="6" type="primary">fliS</name>
    <name evidence="6" type="ORF">HZF24_00570</name>
</gene>
<comment type="caution">
    <text evidence="6">The sequence shown here is derived from an EMBL/GenBank/DDBJ whole genome shotgun (WGS) entry which is preliminary data.</text>
</comment>
<dbReference type="PIRSF" id="PIRSF039090">
    <property type="entry name" value="Flis"/>
    <property type="match status" value="1"/>
</dbReference>
<dbReference type="RefSeq" id="WP_179236315.1">
    <property type="nucleotide sequence ID" value="NZ_JACBNQ010000001.1"/>
</dbReference>
<dbReference type="GO" id="GO:0005829">
    <property type="term" value="C:cytosol"/>
    <property type="evidence" value="ECO:0007669"/>
    <property type="project" value="UniProtKB-SubCell"/>
</dbReference>
<dbReference type="SUPFAM" id="SSF101116">
    <property type="entry name" value="Flagellar export chaperone FliS"/>
    <property type="match status" value="1"/>
</dbReference>
<keyword evidence="4" id="KW-1005">Bacterial flagellum biogenesis</keyword>
<sequence length="125" mass="14802">MLNPYEQYKINSINTMTKGELLIMIFDELIKKLNRSIVLIENKDFEQSKIQLDKSRKIINHLIVTLDEQYEITPNLTELYMFFNRELIKAAGYNDPKYINEIMPMIKDLRNTWAEADKIAKLSKS</sequence>
<keyword evidence="6" id="KW-0282">Flagellum</keyword>
<keyword evidence="6" id="KW-0969">Cilium</keyword>
<dbReference type="PANTHER" id="PTHR34773">
    <property type="entry name" value="FLAGELLAR SECRETION CHAPERONE FLIS"/>
    <property type="match status" value="1"/>
</dbReference>
<reference evidence="6" key="1">
    <citation type="submission" date="2020-07" db="EMBL/GenBank/DDBJ databases">
        <title>Genomic analysis of a strain of Sedimentibacter Hydroxybenzoicus DSM7310.</title>
        <authorList>
            <person name="Ma S."/>
        </authorList>
    </citation>
    <scope>NUCLEOTIDE SEQUENCE</scope>
    <source>
        <strain evidence="6">DSM 7310</strain>
    </source>
</reference>
<evidence type="ECO:0000256" key="1">
    <source>
        <dbReference type="ARBA" id="ARBA00004514"/>
    </source>
</evidence>
<comment type="subcellular location">
    <subcellularLocation>
        <location evidence="1">Cytoplasm</location>
        <location evidence="1">Cytosol</location>
    </subcellularLocation>
</comment>
<dbReference type="InterPro" id="IPR036584">
    <property type="entry name" value="FliS_sf"/>
</dbReference>
<evidence type="ECO:0000256" key="3">
    <source>
        <dbReference type="ARBA" id="ARBA00022490"/>
    </source>
</evidence>
<evidence type="ECO:0000313" key="6">
    <source>
        <dbReference type="EMBL" id="NYB72627.1"/>
    </source>
</evidence>
<accession>A0A974BGG7</accession>
<proteinExistence type="inferred from homology"/>
<dbReference type="Gene3D" id="1.20.120.340">
    <property type="entry name" value="Flagellar protein FliS"/>
    <property type="match status" value="1"/>
</dbReference>
<dbReference type="AlphaFoldDB" id="A0A974BGG7"/>
<organism evidence="6 7">
    <name type="scientific">Sedimentibacter hydroxybenzoicus DSM 7310</name>
    <dbReference type="NCBI Taxonomy" id="1123245"/>
    <lineage>
        <taxon>Bacteria</taxon>
        <taxon>Bacillati</taxon>
        <taxon>Bacillota</taxon>
        <taxon>Tissierellia</taxon>
        <taxon>Sedimentibacter</taxon>
    </lineage>
</organism>
<dbReference type="GO" id="GO:0044780">
    <property type="term" value="P:bacterial-type flagellum assembly"/>
    <property type="evidence" value="ECO:0007669"/>
    <property type="project" value="InterPro"/>
</dbReference>
<dbReference type="Proteomes" id="UP000611629">
    <property type="component" value="Unassembled WGS sequence"/>
</dbReference>
<dbReference type="PANTHER" id="PTHR34773:SF1">
    <property type="entry name" value="FLAGELLAR SECRETION CHAPERONE FLIS"/>
    <property type="match status" value="1"/>
</dbReference>
<name>A0A974BGG7_SEDHY</name>
<dbReference type="EMBL" id="JACBNQ010000001">
    <property type="protein sequence ID" value="NYB72627.1"/>
    <property type="molecule type" value="Genomic_DNA"/>
</dbReference>
<evidence type="ECO:0000313" key="7">
    <source>
        <dbReference type="Proteomes" id="UP000611629"/>
    </source>
</evidence>
<evidence type="ECO:0000256" key="2">
    <source>
        <dbReference type="ARBA" id="ARBA00008787"/>
    </source>
</evidence>
<protein>
    <submittedName>
        <fullName evidence="6">Flagellar export chaperone FliS</fullName>
    </submittedName>
</protein>
<dbReference type="NCBIfam" id="TIGR00208">
    <property type="entry name" value="fliS"/>
    <property type="match status" value="1"/>
</dbReference>
<dbReference type="CDD" id="cd16098">
    <property type="entry name" value="FliS"/>
    <property type="match status" value="1"/>
</dbReference>